<evidence type="ECO:0000313" key="2">
    <source>
        <dbReference type="Proteomes" id="UP001159363"/>
    </source>
</evidence>
<keyword evidence="2" id="KW-1185">Reference proteome</keyword>
<sequence>MRDPRENLPTNAIVRHDSHLQKSATVGYTGGADLKHVATHMCKGFRRYELILRVKWCGIHHRFYVALQPEVRWCDIRWSLWTCYGVSPTYAPVWEVHVEVPANRNGEMRRASQEPGSVHVGECRNAAATFPFTAAVSPGRATLQLAPPVAGPTRPFTPTLSPELGHAVGTRASLPPSVHLPALHFAPHAMALCRTRTAREAMSKRGSARGDRDMHINSLIASTRKALNWCAVFPSITRLYEIFSGDYHFMTNAGIKVSGKREIPEKTRRPAASSGTILTCENAGVTWPGINIQVVAKLHANTSGEHSSHLEDEKILSSALKEVFKMPSISTNICINPPFHGHPDSFMNHWKIPDCFSNRHNTVTEGGYIILWGCIPAFKCPN</sequence>
<protein>
    <submittedName>
        <fullName evidence="1">Uncharacterized protein</fullName>
    </submittedName>
</protein>
<comment type="caution">
    <text evidence="1">The sequence shown here is derived from an EMBL/GenBank/DDBJ whole genome shotgun (WGS) entry which is preliminary data.</text>
</comment>
<dbReference type="Proteomes" id="UP001159363">
    <property type="component" value="Chromosome 5"/>
</dbReference>
<reference evidence="1 2" key="1">
    <citation type="submission" date="2023-02" db="EMBL/GenBank/DDBJ databases">
        <title>LHISI_Scaffold_Assembly.</title>
        <authorList>
            <person name="Stuart O.P."/>
            <person name="Cleave R."/>
            <person name="Magrath M.J.L."/>
            <person name="Mikheyev A.S."/>
        </authorList>
    </citation>
    <scope>NUCLEOTIDE SEQUENCE [LARGE SCALE GENOMIC DNA]</scope>
    <source>
        <strain evidence="1">Daus_M_001</strain>
        <tissue evidence="1">Leg muscle</tissue>
    </source>
</reference>
<dbReference type="EMBL" id="JARBHB010000006">
    <property type="protein sequence ID" value="KAJ8881130.1"/>
    <property type="molecule type" value="Genomic_DNA"/>
</dbReference>
<proteinExistence type="predicted"/>
<evidence type="ECO:0000313" key="1">
    <source>
        <dbReference type="EMBL" id="KAJ8881130.1"/>
    </source>
</evidence>
<accession>A0ABQ9H9Z0</accession>
<gene>
    <name evidence="1" type="ORF">PR048_017603</name>
</gene>
<organism evidence="1 2">
    <name type="scientific">Dryococelus australis</name>
    <dbReference type="NCBI Taxonomy" id="614101"/>
    <lineage>
        <taxon>Eukaryota</taxon>
        <taxon>Metazoa</taxon>
        <taxon>Ecdysozoa</taxon>
        <taxon>Arthropoda</taxon>
        <taxon>Hexapoda</taxon>
        <taxon>Insecta</taxon>
        <taxon>Pterygota</taxon>
        <taxon>Neoptera</taxon>
        <taxon>Polyneoptera</taxon>
        <taxon>Phasmatodea</taxon>
        <taxon>Verophasmatodea</taxon>
        <taxon>Anareolatae</taxon>
        <taxon>Phasmatidae</taxon>
        <taxon>Eurycanthinae</taxon>
        <taxon>Dryococelus</taxon>
    </lineage>
</organism>
<name>A0ABQ9H9Z0_9NEOP</name>